<gene>
    <name evidence="4" type="ORF">AB5J49_35180</name>
</gene>
<dbReference type="SFLD" id="SFLDS00005">
    <property type="entry name" value="Isoprenoid_Synthase_Type_I"/>
    <property type="match status" value="1"/>
</dbReference>
<keyword evidence="3" id="KW-0808">Transferase</keyword>
<dbReference type="InterPro" id="IPR033749">
    <property type="entry name" value="Polyprenyl_synt_CS"/>
</dbReference>
<keyword evidence="1" id="KW-0479">Metal-binding</keyword>
<organism evidence="4">
    <name type="scientific">Streptomyces sp. R28</name>
    <dbReference type="NCBI Taxonomy" id="3238628"/>
    <lineage>
        <taxon>Bacteria</taxon>
        <taxon>Bacillati</taxon>
        <taxon>Actinomycetota</taxon>
        <taxon>Actinomycetes</taxon>
        <taxon>Kitasatosporales</taxon>
        <taxon>Streptomycetaceae</taxon>
        <taxon>Streptomyces</taxon>
    </lineage>
</organism>
<comment type="similarity">
    <text evidence="3">Belongs to the FPP/GGPP synthase family.</text>
</comment>
<dbReference type="PROSITE" id="PS00444">
    <property type="entry name" value="POLYPRENYL_SYNTHASE_2"/>
    <property type="match status" value="1"/>
</dbReference>
<sequence length="347" mass="36513">MTTAAGTTHTTDPWQILRQAGELTEPRIRAALDRLGEPVRTVARYHFGWCDAEGRPTDAGWGKGLRGALALGGAEALGGSVEAALPAAAALELVHNFSVLHDDVMDQDATRRGRPATWTVFGSAQAVLTGDALWVLAMRELAAAPPPARCAAAVDELCRALLELVSGQGSDLAFEERTDVGLEECLAMAAGKTGALFAAACGLGALAADGTASQVEALRGFGHHLGLAFQLVDDLLGIWGDSLTTGKPVGADLRRRKKSLPVVAALSSGTPAGRRLAELYHHERPMRSADVVRATALVEEAGGRRWAEREAARQQSMALDRLAEVALDARAAQGLRSLVDLVTHRSS</sequence>
<evidence type="ECO:0000313" key="4">
    <source>
        <dbReference type="EMBL" id="XDQ38181.1"/>
    </source>
</evidence>
<evidence type="ECO:0000256" key="3">
    <source>
        <dbReference type="RuleBase" id="RU004466"/>
    </source>
</evidence>
<reference evidence="4" key="1">
    <citation type="submission" date="2024-07" db="EMBL/GenBank/DDBJ databases">
        <authorList>
            <person name="Yu S.T."/>
        </authorList>
    </citation>
    <scope>NUCLEOTIDE SEQUENCE</scope>
    <source>
        <strain evidence="4">R28</strain>
    </source>
</reference>
<dbReference type="PANTHER" id="PTHR12001">
    <property type="entry name" value="GERANYLGERANYL PYROPHOSPHATE SYNTHASE"/>
    <property type="match status" value="1"/>
</dbReference>
<dbReference type="PROSITE" id="PS00723">
    <property type="entry name" value="POLYPRENYL_SYNTHASE_1"/>
    <property type="match status" value="1"/>
</dbReference>
<dbReference type="RefSeq" id="WP_369172885.1">
    <property type="nucleotide sequence ID" value="NZ_CP163439.1"/>
</dbReference>
<dbReference type="AlphaFoldDB" id="A0AB39Q798"/>
<dbReference type="Pfam" id="PF00348">
    <property type="entry name" value="polyprenyl_synt"/>
    <property type="match status" value="1"/>
</dbReference>
<evidence type="ECO:0000256" key="1">
    <source>
        <dbReference type="ARBA" id="ARBA00022723"/>
    </source>
</evidence>
<dbReference type="GO" id="GO:0046872">
    <property type="term" value="F:metal ion binding"/>
    <property type="evidence" value="ECO:0007669"/>
    <property type="project" value="UniProtKB-KW"/>
</dbReference>
<accession>A0AB39Q798</accession>
<keyword evidence="2" id="KW-0460">Magnesium</keyword>
<dbReference type="SUPFAM" id="SSF48576">
    <property type="entry name" value="Terpenoid synthases"/>
    <property type="match status" value="1"/>
</dbReference>
<dbReference type="GO" id="GO:0008299">
    <property type="term" value="P:isoprenoid biosynthetic process"/>
    <property type="evidence" value="ECO:0007669"/>
    <property type="project" value="InterPro"/>
</dbReference>
<dbReference type="SFLD" id="SFLDG01017">
    <property type="entry name" value="Polyprenyl_Transferase_Like"/>
    <property type="match status" value="1"/>
</dbReference>
<dbReference type="InterPro" id="IPR008949">
    <property type="entry name" value="Isoprenoid_synthase_dom_sf"/>
</dbReference>
<dbReference type="PANTHER" id="PTHR12001:SF86">
    <property type="entry name" value="GERANYLGERANYL DIPHOSPHATE SYNTHASE"/>
    <property type="match status" value="1"/>
</dbReference>
<evidence type="ECO:0000256" key="2">
    <source>
        <dbReference type="ARBA" id="ARBA00022842"/>
    </source>
</evidence>
<dbReference type="InterPro" id="IPR000092">
    <property type="entry name" value="Polyprenyl_synt"/>
</dbReference>
<protein>
    <submittedName>
        <fullName evidence="4">Polyprenyl synthetase family protein</fullName>
    </submittedName>
</protein>
<name>A0AB39Q798_9ACTN</name>
<dbReference type="GO" id="GO:0004659">
    <property type="term" value="F:prenyltransferase activity"/>
    <property type="evidence" value="ECO:0007669"/>
    <property type="project" value="InterPro"/>
</dbReference>
<dbReference type="Gene3D" id="1.10.600.10">
    <property type="entry name" value="Farnesyl Diphosphate Synthase"/>
    <property type="match status" value="1"/>
</dbReference>
<dbReference type="CDD" id="cd00685">
    <property type="entry name" value="Trans_IPPS_HT"/>
    <property type="match status" value="1"/>
</dbReference>
<dbReference type="EMBL" id="CP163439">
    <property type="protein sequence ID" value="XDQ38181.1"/>
    <property type="molecule type" value="Genomic_DNA"/>
</dbReference>
<proteinExistence type="inferred from homology"/>